<dbReference type="PANTHER" id="PTHR10926">
    <property type="entry name" value="CELL CYCLE CONTROL PROTEIN 50"/>
    <property type="match status" value="1"/>
</dbReference>
<keyword evidence="9" id="KW-1185">Reference proteome</keyword>
<organism evidence="8 9">
    <name type="scientific">Symbiochloris irregularis</name>
    <dbReference type="NCBI Taxonomy" id="706552"/>
    <lineage>
        <taxon>Eukaryota</taxon>
        <taxon>Viridiplantae</taxon>
        <taxon>Chlorophyta</taxon>
        <taxon>core chlorophytes</taxon>
        <taxon>Trebouxiophyceae</taxon>
        <taxon>Trebouxiales</taxon>
        <taxon>Trebouxiaceae</taxon>
        <taxon>Symbiochloris</taxon>
    </lineage>
</organism>
<feature type="transmembrane region" description="Helical" evidence="7">
    <location>
        <begin position="328"/>
        <end position="353"/>
    </location>
</feature>
<keyword evidence="5 6" id="KW-0472">Membrane</keyword>
<evidence type="ECO:0000256" key="1">
    <source>
        <dbReference type="ARBA" id="ARBA00004141"/>
    </source>
</evidence>
<feature type="transmembrane region" description="Helical" evidence="7">
    <location>
        <begin position="50"/>
        <end position="69"/>
    </location>
</feature>
<keyword evidence="3 7" id="KW-0812">Transmembrane</keyword>
<evidence type="ECO:0000313" key="8">
    <source>
        <dbReference type="EMBL" id="KAK9807141.1"/>
    </source>
</evidence>
<dbReference type="Pfam" id="PF03381">
    <property type="entry name" value="CDC50"/>
    <property type="match status" value="1"/>
</dbReference>
<accession>A0AAW1PCG1</accession>
<dbReference type="GO" id="GO:0005794">
    <property type="term" value="C:Golgi apparatus"/>
    <property type="evidence" value="ECO:0007669"/>
    <property type="project" value="TreeGrafter"/>
</dbReference>
<evidence type="ECO:0000256" key="7">
    <source>
        <dbReference type="SAM" id="Phobius"/>
    </source>
</evidence>
<keyword evidence="4 7" id="KW-1133">Transmembrane helix</keyword>
<evidence type="ECO:0000256" key="2">
    <source>
        <dbReference type="ARBA" id="ARBA00009457"/>
    </source>
</evidence>
<comment type="similarity">
    <text evidence="2 6">Belongs to the CDC50/LEM3 family.</text>
</comment>
<protein>
    <recommendedName>
        <fullName evidence="6">ALA-interacting subunit</fullName>
    </recommendedName>
</protein>
<dbReference type="InterPro" id="IPR005045">
    <property type="entry name" value="CDC50/LEM3_fam"/>
</dbReference>
<evidence type="ECO:0000256" key="3">
    <source>
        <dbReference type="ARBA" id="ARBA00022692"/>
    </source>
</evidence>
<dbReference type="GO" id="GO:0005783">
    <property type="term" value="C:endoplasmic reticulum"/>
    <property type="evidence" value="ECO:0007669"/>
    <property type="project" value="TreeGrafter"/>
</dbReference>
<proteinExistence type="inferred from homology"/>
<evidence type="ECO:0000256" key="4">
    <source>
        <dbReference type="ARBA" id="ARBA00022989"/>
    </source>
</evidence>
<evidence type="ECO:0000256" key="6">
    <source>
        <dbReference type="PIRNR" id="PIRNR015840"/>
    </source>
</evidence>
<dbReference type="PANTHER" id="PTHR10926:SF0">
    <property type="entry name" value="CDC50, ISOFORM A"/>
    <property type="match status" value="1"/>
</dbReference>
<dbReference type="PIRSF" id="PIRSF015840">
    <property type="entry name" value="DUF284_TM_euk"/>
    <property type="match status" value="1"/>
</dbReference>
<gene>
    <name evidence="8" type="ORF">WJX73_010350</name>
</gene>
<comment type="subcellular location">
    <subcellularLocation>
        <location evidence="1">Membrane</location>
        <topology evidence="1">Multi-pass membrane protein</topology>
    </subcellularLocation>
</comment>
<name>A0AAW1PCG1_9CHLO</name>
<dbReference type="EMBL" id="JALJOQ010000034">
    <property type="protein sequence ID" value="KAK9807141.1"/>
    <property type="molecule type" value="Genomic_DNA"/>
</dbReference>
<evidence type="ECO:0000313" key="9">
    <source>
        <dbReference type="Proteomes" id="UP001465755"/>
    </source>
</evidence>
<reference evidence="8 9" key="1">
    <citation type="journal article" date="2024" name="Nat. Commun.">
        <title>Phylogenomics reveals the evolutionary origins of lichenization in chlorophyte algae.</title>
        <authorList>
            <person name="Puginier C."/>
            <person name="Libourel C."/>
            <person name="Otte J."/>
            <person name="Skaloud P."/>
            <person name="Haon M."/>
            <person name="Grisel S."/>
            <person name="Petersen M."/>
            <person name="Berrin J.G."/>
            <person name="Delaux P.M."/>
            <person name="Dal Grande F."/>
            <person name="Keller J."/>
        </authorList>
    </citation>
    <scope>NUCLEOTIDE SEQUENCE [LARGE SCALE GENOMIC DNA]</scope>
    <source>
        <strain evidence="8 9">SAG 2036</strain>
    </source>
</reference>
<dbReference type="Proteomes" id="UP001465755">
    <property type="component" value="Unassembled WGS sequence"/>
</dbReference>
<dbReference type="GO" id="GO:0005886">
    <property type="term" value="C:plasma membrane"/>
    <property type="evidence" value="ECO:0007669"/>
    <property type="project" value="TreeGrafter"/>
</dbReference>
<dbReference type="AlphaFoldDB" id="A0AAW1PCG1"/>
<evidence type="ECO:0000256" key="5">
    <source>
        <dbReference type="ARBA" id="ARBA00023136"/>
    </source>
</evidence>
<sequence length="372" mass="42023">MRNWFRRRRREEVDEEGEGQTAERKRSGWYLRFARQELRGYSPILTAKSVIIYLLCTSVVLIAFGVPLLTASTGVVEYYQRYDNLGAFAPLDESGREALIRSATDSGFPIDVVFRINKTMEAPVYLYYHLSSFHQNHKRYVRSRGDAQLGNDGNTTSTCQPQEYVSHTGEGNPNLQNGGAIDPCGLMPWSFFNDTYRVAVQAQDGAASQDVTVDDSDIAWTNDRDHLYGSYLPIFWNYNASERGGTNNSASNVDSPVVRINENQHFMVWMRPAAQPTVRKTWGVINQRLEQGSIVTVTVQNRYNTYGFSGPKLVVLSTNSWVGAKDTFLGIAYIVCACISFVAAVIFFIAYYLGVATKRKYGDVTHLSWNRR</sequence>
<comment type="caution">
    <text evidence="8">The sequence shown here is derived from an EMBL/GenBank/DDBJ whole genome shotgun (WGS) entry which is preliminary data.</text>
</comment>